<dbReference type="PANTHER" id="PTHR31737:SF2">
    <property type="entry name" value="PROTEIN TOS1"/>
    <property type="match status" value="1"/>
</dbReference>
<reference evidence="12" key="1">
    <citation type="submission" date="2021-03" db="EMBL/GenBank/DDBJ databases">
        <authorList>
            <person name="Tagirdzhanova G."/>
        </authorList>
    </citation>
    <scope>NUCLEOTIDE SEQUENCE</scope>
</reference>
<comment type="catalytic activity">
    <reaction evidence="1">
        <text>Hydrolysis of (1-&gt;3)-beta-D-glucosidic linkages in (1-&gt;3)-beta-D-glucans.</text>
        <dbReference type="EC" id="3.2.1.39"/>
    </reaction>
</comment>
<evidence type="ECO:0000259" key="11">
    <source>
        <dbReference type="Pfam" id="PF10290"/>
    </source>
</evidence>
<comment type="caution">
    <text evidence="12">The sequence shown here is derived from an EMBL/GenBank/DDBJ whole genome shotgun (WGS) entry which is preliminary data.</text>
</comment>
<dbReference type="PANTHER" id="PTHR31737">
    <property type="entry name" value="PROTEIN TOS1"/>
    <property type="match status" value="1"/>
</dbReference>
<dbReference type="GO" id="GO:0009277">
    <property type="term" value="C:fungal-type cell wall"/>
    <property type="evidence" value="ECO:0007669"/>
    <property type="project" value="TreeGrafter"/>
</dbReference>
<evidence type="ECO:0000256" key="3">
    <source>
        <dbReference type="ARBA" id="ARBA00012780"/>
    </source>
</evidence>
<evidence type="ECO:0000256" key="4">
    <source>
        <dbReference type="ARBA" id="ARBA00022729"/>
    </source>
</evidence>
<dbReference type="GO" id="GO:0042973">
    <property type="term" value="F:glucan endo-1,3-beta-D-glucosidase activity"/>
    <property type="evidence" value="ECO:0007669"/>
    <property type="project" value="UniProtKB-EC"/>
</dbReference>
<keyword evidence="6" id="KW-0326">Glycosidase</keyword>
<dbReference type="EC" id="3.2.1.39" evidence="3"/>
<dbReference type="AlphaFoldDB" id="A0A8H3G2J0"/>
<dbReference type="Proteomes" id="UP000664521">
    <property type="component" value="Unassembled WGS sequence"/>
</dbReference>
<feature type="signal peptide" evidence="9">
    <location>
        <begin position="1"/>
        <end position="24"/>
    </location>
</feature>
<evidence type="ECO:0000313" key="12">
    <source>
        <dbReference type="EMBL" id="CAF9933392.1"/>
    </source>
</evidence>
<dbReference type="EMBL" id="CAJPDS010000067">
    <property type="protein sequence ID" value="CAF9933392.1"/>
    <property type="molecule type" value="Genomic_DNA"/>
</dbReference>
<keyword evidence="7" id="KW-0961">Cell wall biogenesis/degradation</keyword>
<dbReference type="GO" id="GO:0071555">
    <property type="term" value="P:cell wall organization"/>
    <property type="evidence" value="ECO:0007669"/>
    <property type="project" value="UniProtKB-KW"/>
</dbReference>
<evidence type="ECO:0000256" key="6">
    <source>
        <dbReference type="ARBA" id="ARBA00023295"/>
    </source>
</evidence>
<feature type="compositionally biased region" description="Low complexity" evidence="8">
    <location>
        <begin position="315"/>
        <end position="340"/>
    </location>
</feature>
<keyword evidence="13" id="KW-1185">Reference proteome</keyword>
<feature type="region of interest" description="Disordered" evidence="8">
    <location>
        <begin position="302"/>
        <end position="340"/>
    </location>
</feature>
<dbReference type="InterPro" id="IPR018805">
    <property type="entry name" value="YJL171C/Tos1_C"/>
</dbReference>
<organism evidence="12 13">
    <name type="scientific">Heterodermia speciosa</name>
    <dbReference type="NCBI Taxonomy" id="116794"/>
    <lineage>
        <taxon>Eukaryota</taxon>
        <taxon>Fungi</taxon>
        <taxon>Dikarya</taxon>
        <taxon>Ascomycota</taxon>
        <taxon>Pezizomycotina</taxon>
        <taxon>Lecanoromycetes</taxon>
        <taxon>OSLEUM clade</taxon>
        <taxon>Lecanoromycetidae</taxon>
        <taxon>Caliciales</taxon>
        <taxon>Physciaceae</taxon>
        <taxon>Heterodermia</taxon>
    </lineage>
</organism>
<keyword evidence="4 9" id="KW-0732">Signal</keyword>
<evidence type="ECO:0000256" key="9">
    <source>
        <dbReference type="SAM" id="SignalP"/>
    </source>
</evidence>
<dbReference type="Pfam" id="PF10290">
    <property type="entry name" value="YJL171C_Tos1_N"/>
    <property type="match status" value="1"/>
</dbReference>
<dbReference type="Pfam" id="PF10287">
    <property type="entry name" value="YJL171C_Tos1_C"/>
    <property type="match status" value="1"/>
</dbReference>
<evidence type="ECO:0000256" key="2">
    <source>
        <dbReference type="ARBA" id="ARBA00006055"/>
    </source>
</evidence>
<feature type="compositionally biased region" description="Polar residues" evidence="8">
    <location>
        <begin position="232"/>
        <end position="247"/>
    </location>
</feature>
<dbReference type="InterPro" id="IPR018807">
    <property type="entry name" value="YJL171C/Tos1_N"/>
</dbReference>
<sequence>MNLLTKLATLCVIALVSLIHEGRTQECDAGTAINIKGNWYCSSVDSISYTNFPGTGHYNVVTYMNTSTGACTTEKYVYSGSLSPLNEELALHVRGPTWLKQFALYVPGPALSKRNTEKRLRDLKRHKHGHHHEYRMEKAHGKFHEDAVRAVGDPVTATINGQIVTWMNKYAGHRDEENAEVEGGVPHGVGEMVTATINGKIVSWTNQYAGPSTPSSVDPAPIAPAPAPAPDESNTPQTTTVALQTQASSSSPTIPIVKTTPTTFSTVPTSNPANFVGKASSLLSAQVSKASSYIGAKASSVTAAGPSSTIPPLAPVHAPSTSSSVSSTRTASSSASVPSGSWGRQAYYNAAQEKAEGLVFLNHFGTANALPGFGASLSYASHDGSYGVETPQILGNAMIRDNNEIVILSNVSCDDGKCGYTRPGSLAYHGFGGDHKIFLLEFSMPLTGETGFNADMPAIWIMNAKIALTSQYGENQQCSCWSSGCGELDVFEVLDTGNTRCKSTLHMAPAGGSSDYFDRPANASVKAAVVFYGRNDTAIIQLLDDIVTFDEVLTAGFLEELVADLPPPKKQSVFKLQAVV</sequence>
<name>A0A8H3G2J0_9LECA</name>
<comment type="similarity">
    <text evidence="2">Belongs to the PGA52 family.</text>
</comment>
<protein>
    <recommendedName>
        <fullName evidence="3">glucan endo-1,3-beta-D-glucosidase</fullName>
        <ecNumber evidence="3">3.2.1.39</ecNumber>
    </recommendedName>
</protein>
<feature type="region of interest" description="Disordered" evidence="8">
    <location>
        <begin position="210"/>
        <end position="256"/>
    </location>
</feature>
<gene>
    <name evidence="12" type="primary">TOS1</name>
    <name evidence="12" type="ORF">HETSPECPRED_008635</name>
</gene>
<evidence type="ECO:0000256" key="1">
    <source>
        <dbReference type="ARBA" id="ARBA00000382"/>
    </source>
</evidence>
<keyword evidence="5" id="KW-0378">Hydrolase</keyword>
<evidence type="ECO:0000259" key="10">
    <source>
        <dbReference type="Pfam" id="PF10287"/>
    </source>
</evidence>
<feature type="chain" id="PRO_5034365288" description="glucan endo-1,3-beta-D-glucosidase" evidence="9">
    <location>
        <begin position="25"/>
        <end position="580"/>
    </location>
</feature>
<feature type="domain" description="Cell wall protein YJL171C/Tos1 C-terminal" evidence="10">
    <location>
        <begin position="340"/>
        <end position="558"/>
    </location>
</feature>
<evidence type="ECO:0000313" key="13">
    <source>
        <dbReference type="Proteomes" id="UP000664521"/>
    </source>
</evidence>
<proteinExistence type="inferred from homology"/>
<evidence type="ECO:0000256" key="7">
    <source>
        <dbReference type="ARBA" id="ARBA00023316"/>
    </source>
</evidence>
<feature type="domain" description="Cell wall protein YJL171C/Tos1 N-terminal" evidence="11">
    <location>
        <begin position="45"/>
        <end position="107"/>
    </location>
</feature>
<evidence type="ECO:0000256" key="5">
    <source>
        <dbReference type="ARBA" id="ARBA00022801"/>
    </source>
</evidence>
<dbReference type="OrthoDB" id="118256at2759"/>
<accession>A0A8H3G2J0</accession>
<evidence type="ECO:0000256" key="8">
    <source>
        <dbReference type="SAM" id="MobiDB-lite"/>
    </source>
</evidence>